<reference evidence="2 3" key="1">
    <citation type="submission" date="2024-06" db="EMBL/GenBank/DDBJ databases">
        <title>The Natural Products Discovery Center: Release of the First 8490 Sequenced Strains for Exploring Actinobacteria Biosynthetic Diversity.</title>
        <authorList>
            <person name="Kalkreuter E."/>
            <person name="Kautsar S.A."/>
            <person name="Yang D."/>
            <person name="Bader C.D."/>
            <person name="Teijaro C.N."/>
            <person name="Fluegel L."/>
            <person name="Davis C.M."/>
            <person name="Simpson J.R."/>
            <person name="Lauterbach L."/>
            <person name="Steele A.D."/>
            <person name="Gui C."/>
            <person name="Meng S."/>
            <person name="Li G."/>
            <person name="Viehrig K."/>
            <person name="Ye F."/>
            <person name="Su P."/>
            <person name="Kiefer A.F."/>
            <person name="Nichols A."/>
            <person name="Cepeda A.J."/>
            <person name="Yan W."/>
            <person name="Fan B."/>
            <person name="Jiang Y."/>
            <person name="Adhikari A."/>
            <person name="Zheng C.-J."/>
            <person name="Schuster L."/>
            <person name="Cowan T.M."/>
            <person name="Smanski M.J."/>
            <person name="Chevrette M.G."/>
            <person name="De Carvalho L.P.S."/>
            <person name="Shen B."/>
        </authorList>
    </citation>
    <scope>NUCLEOTIDE SEQUENCE [LARGE SCALE GENOMIC DNA]</scope>
    <source>
        <strain evidence="2 3">NPDC048274</strain>
    </source>
</reference>
<evidence type="ECO:0000313" key="3">
    <source>
        <dbReference type="Proteomes" id="UP001551582"/>
    </source>
</evidence>
<evidence type="ECO:0000313" key="2">
    <source>
        <dbReference type="EMBL" id="MEU9354112.1"/>
    </source>
</evidence>
<dbReference type="EMBL" id="JBEZLS010000019">
    <property type="protein sequence ID" value="MEU9354112.1"/>
    <property type="molecule type" value="Genomic_DNA"/>
</dbReference>
<feature type="transmembrane region" description="Helical" evidence="1">
    <location>
        <begin position="47"/>
        <end position="67"/>
    </location>
</feature>
<dbReference type="Proteomes" id="UP001551582">
    <property type="component" value="Unassembled WGS sequence"/>
</dbReference>
<organism evidence="2 3">
    <name type="scientific">Streptomyces griseoloalbus</name>
    <dbReference type="NCBI Taxonomy" id="67303"/>
    <lineage>
        <taxon>Bacteria</taxon>
        <taxon>Bacillati</taxon>
        <taxon>Actinomycetota</taxon>
        <taxon>Actinomycetes</taxon>
        <taxon>Kitasatosporales</taxon>
        <taxon>Streptomycetaceae</taxon>
        <taxon>Streptomyces</taxon>
    </lineage>
</organism>
<name>A0ABV3EAD5_9ACTN</name>
<keyword evidence="3" id="KW-1185">Reference proteome</keyword>
<keyword evidence="1" id="KW-0472">Membrane</keyword>
<dbReference type="RefSeq" id="WP_359984880.1">
    <property type="nucleotide sequence ID" value="NZ_JBEZLS010000019.1"/>
</dbReference>
<gene>
    <name evidence="2" type="ORF">AB0D65_24870</name>
</gene>
<keyword evidence="1" id="KW-0812">Transmembrane</keyword>
<proteinExistence type="predicted"/>
<keyword evidence="1" id="KW-1133">Transmembrane helix</keyword>
<accession>A0ABV3EAD5</accession>
<comment type="caution">
    <text evidence="2">The sequence shown here is derived from an EMBL/GenBank/DDBJ whole genome shotgun (WGS) entry which is preliminary data.</text>
</comment>
<protein>
    <submittedName>
        <fullName evidence="2">Uncharacterized protein</fullName>
    </submittedName>
</protein>
<sequence length="84" mass="8761">MSGPGPTPERDRTTRPARDTVTDLVRWAAFSCLLVPVVLLWCGSSLAGAAGVACGLAAVTGACRLLMRRSQRAAARPPSESPEP</sequence>
<evidence type="ECO:0000256" key="1">
    <source>
        <dbReference type="SAM" id="Phobius"/>
    </source>
</evidence>